<keyword evidence="1" id="KW-1185">Reference proteome</keyword>
<accession>A0ABM4TUN8</accession>
<organism evidence="1 2">
    <name type="scientific">Drosophila suzukii</name>
    <name type="common">Spotted-wing drosophila fruit fly</name>
    <dbReference type="NCBI Taxonomy" id="28584"/>
    <lineage>
        <taxon>Eukaryota</taxon>
        <taxon>Metazoa</taxon>
        <taxon>Ecdysozoa</taxon>
        <taxon>Arthropoda</taxon>
        <taxon>Hexapoda</taxon>
        <taxon>Insecta</taxon>
        <taxon>Pterygota</taxon>
        <taxon>Neoptera</taxon>
        <taxon>Endopterygota</taxon>
        <taxon>Diptera</taxon>
        <taxon>Brachycera</taxon>
        <taxon>Muscomorpha</taxon>
        <taxon>Ephydroidea</taxon>
        <taxon>Drosophilidae</taxon>
        <taxon>Drosophila</taxon>
        <taxon>Sophophora</taxon>
    </lineage>
</organism>
<dbReference type="GeneID" id="139353409"/>
<sequence length="169" mass="19367">MGSEVNKMRTDMAELKAVNSAILDSQAQVLALWRKMAPVEPILETDFPIRSLDHLKEDDKIYGKMEKYVPLFKSILGNNFIKNLDQIISPEVIIQLNYSGSRHKYGLANFHNLNSVLQESQIREGYALLNYVKDIRLTFVRQKNKIYKEKSALRKANPEPGVEPESDSD</sequence>
<evidence type="ECO:0000313" key="2">
    <source>
        <dbReference type="RefSeq" id="XP_070853691.1"/>
    </source>
</evidence>
<gene>
    <name evidence="2" type="primary">LOC139353409</name>
</gene>
<evidence type="ECO:0008006" key="3">
    <source>
        <dbReference type="Google" id="ProtNLM"/>
    </source>
</evidence>
<protein>
    <recommendedName>
        <fullName evidence="3">DUF4806 domain-containing protein</fullName>
    </recommendedName>
</protein>
<reference evidence="2" key="1">
    <citation type="submission" date="2025-08" db="UniProtKB">
        <authorList>
            <consortium name="RefSeq"/>
        </authorList>
    </citation>
    <scope>IDENTIFICATION</scope>
</reference>
<evidence type="ECO:0000313" key="1">
    <source>
        <dbReference type="Proteomes" id="UP001652628"/>
    </source>
</evidence>
<name>A0ABM4TUN8_DROSZ</name>
<proteinExistence type="predicted"/>
<dbReference type="Proteomes" id="UP001652628">
    <property type="component" value="Chromosome X"/>
</dbReference>
<dbReference type="RefSeq" id="XP_070853691.1">
    <property type="nucleotide sequence ID" value="XM_070997590.1"/>
</dbReference>